<evidence type="ECO:0008006" key="4">
    <source>
        <dbReference type="Google" id="ProtNLM"/>
    </source>
</evidence>
<name>A0A2W5PNR0_VARPD</name>
<comment type="caution">
    <text evidence="2">The sequence shown here is derived from an EMBL/GenBank/DDBJ whole genome shotgun (WGS) entry which is preliminary data.</text>
</comment>
<dbReference type="Proteomes" id="UP000249135">
    <property type="component" value="Unassembled WGS sequence"/>
</dbReference>
<proteinExistence type="predicted"/>
<dbReference type="EMBL" id="QFPP01000431">
    <property type="protein sequence ID" value="PZQ66318.1"/>
    <property type="molecule type" value="Genomic_DNA"/>
</dbReference>
<reference evidence="2 3" key="1">
    <citation type="submission" date="2017-08" db="EMBL/GenBank/DDBJ databases">
        <title>Infants hospitalized years apart are colonized by the same room-sourced microbial strains.</title>
        <authorList>
            <person name="Brooks B."/>
            <person name="Olm M.R."/>
            <person name="Firek B.A."/>
            <person name="Baker R."/>
            <person name="Thomas B.C."/>
            <person name="Morowitz M.J."/>
            <person name="Banfield J.F."/>
        </authorList>
    </citation>
    <scope>NUCLEOTIDE SEQUENCE [LARGE SCALE GENOMIC DNA]</scope>
    <source>
        <strain evidence="2">S2_005_003_R2_41</strain>
    </source>
</reference>
<evidence type="ECO:0000256" key="1">
    <source>
        <dbReference type="SAM" id="Phobius"/>
    </source>
</evidence>
<protein>
    <recommendedName>
        <fullName evidence="4">DUF1266 domain-containing protein</fullName>
    </recommendedName>
</protein>
<evidence type="ECO:0000313" key="2">
    <source>
        <dbReference type="EMBL" id="PZQ66318.1"/>
    </source>
</evidence>
<organism evidence="2 3">
    <name type="scientific">Variovorax paradoxus</name>
    <dbReference type="NCBI Taxonomy" id="34073"/>
    <lineage>
        <taxon>Bacteria</taxon>
        <taxon>Pseudomonadati</taxon>
        <taxon>Pseudomonadota</taxon>
        <taxon>Betaproteobacteria</taxon>
        <taxon>Burkholderiales</taxon>
        <taxon>Comamonadaceae</taxon>
        <taxon>Variovorax</taxon>
    </lineage>
</organism>
<gene>
    <name evidence="2" type="ORF">DI563_23880</name>
</gene>
<feature type="transmembrane region" description="Helical" evidence="1">
    <location>
        <begin position="12"/>
        <end position="31"/>
    </location>
</feature>
<dbReference type="AlphaFoldDB" id="A0A2W5PNR0"/>
<feature type="transmembrane region" description="Helical" evidence="1">
    <location>
        <begin position="37"/>
        <end position="54"/>
    </location>
</feature>
<sequence>MTAIRPMSLRRALAGSLLGTLAALAFFGWLWKGSVGLIVGGLLSVLWVILVFAWRDAQKDDLALLERIGGRVSRQDPLLRLATALAQPIRGIVLAMPIPALTQRFDGWGLYELGHLPPQARAHAVQLLDEWRAQVREQASEPLPSDDFASLATLLLDAPLDAPNAWTPETSARLCWRLNLLLCGMETGALPTEAGRALLAPAVRALQSHHADWVSYAADLEQQRWDFVRRGAWGGAAMSVQFKDLFGKPLSPWALTPLKSPL</sequence>
<keyword evidence="1" id="KW-0472">Membrane</keyword>
<accession>A0A2W5PNR0</accession>
<keyword evidence="1" id="KW-0812">Transmembrane</keyword>
<evidence type="ECO:0000313" key="3">
    <source>
        <dbReference type="Proteomes" id="UP000249135"/>
    </source>
</evidence>
<keyword evidence="1" id="KW-1133">Transmembrane helix</keyword>